<organism evidence="1 2">
    <name type="scientific">Flavonifractor plautii</name>
    <name type="common">Fusobacterium plautii</name>
    <dbReference type="NCBI Taxonomy" id="292800"/>
    <lineage>
        <taxon>Bacteria</taxon>
        <taxon>Bacillati</taxon>
        <taxon>Bacillota</taxon>
        <taxon>Clostridia</taxon>
        <taxon>Eubacteriales</taxon>
        <taxon>Oscillospiraceae</taxon>
        <taxon>Flavonifractor</taxon>
    </lineage>
</organism>
<evidence type="ECO:0000313" key="2">
    <source>
        <dbReference type="Proteomes" id="UP000434475"/>
    </source>
</evidence>
<dbReference type="RefSeq" id="WP_172697445.1">
    <property type="nucleotide sequence ID" value="NZ_WKPR01000004.1"/>
</dbReference>
<dbReference type="Proteomes" id="UP000434475">
    <property type="component" value="Unassembled WGS sequence"/>
</dbReference>
<evidence type="ECO:0000313" key="1">
    <source>
        <dbReference type="EMBL" id="MSB19084.1"/>
    </source>
</evidence>
<gene>
    <name evidence="1" type="ORF">GKE97_06075</name>
</gene>
<dbReference type="EMBL" id="WKPR01000004">
    <property type="protein sequence ID" value="MSB19084.1"/>
    <property type="molecule type" value="Genomic_DNA"/>
</dbReference>
<name>A0A6I2QY11_FLAPL</name>
<protein>
    <submittedName>
        <fullName evidence="1">Uncharacterized protein</fullName>
    </submittedName>
</protein>
<accession>A0A6I2QY11</accession>
<proteinExistence type="predicted"/>
<sequence>MKKETPIITHTEILSRAARSIEQEIAGWSQRVEGLPEAEGMLDRATKDLREKLEAVKTLYHIETRSKL</sequence>
<comment type="caution">
    <text evidence="1">The sequence shown here is derived from an EMBL/GenBank/DDBJ whole genome shotgun (WGS) entry which is preliminary data.</text>
</comment>
<reference evidence="1 2" key="1">
    <citation type="journal article" date="2019" name="Nat. Med.">
        <title>A library of human gut bacterial isolates paired with longitudinal multiomics data enables mechanistic microbiome research.</title>
        <authorList>
            <person name="Poyet M."/>
            <person name="Groussin M."/>
            <person name="Gibbons S.M."/>
            <person name="Avila-Pacheco J."/>
            <person name="Jiang X."/>
            <person name="Kearney S.M."/>
            <person name="Perrotta A.R."/>
            <person name="Berdy B."/>
            <person name="Zhao S."/>
            <person name="Lieberman T.D."/>
            <person name="Swanson P.K."/>
            <person name="Smith M."/>
            <person name="Roesemann S."/>
            <person name="Alexander J.E."/>
            <person name="Rich S.A."/>
            <person name="Livny J."/>
            <person name="Vlamakis H."/>
            <person name="Clish C."/>
            <person name="Bullock K."/>
            <person name="Deik A."/>
            <person name="Scott J."/>
            <person name="Pierce K.A."/>
            <person name="Xavier R.J."/>
            <person name="Alm E.J."/>
        </authorList>
    </citation>
    <scope>NUCLEOTIDE SEQUENCE [LARGE SCALE GENOMIC DNA]</scope>
    <source>
        <strain evidence="1 2">BIOML-A2</strain>
    </source>
</reference>
<dbReference type="AlphaFoldDB" id="A0A6I2QY11"/>